<evidence type="ECO:0000313" key="2">
    <source>
        <dbReference type="Proteomes" id="UP000199155"/>
    </source>
</evidence>
<dbReference type="EMBL" id="FNFF01000003">
    <property type="protein sequence ID" value="SDJ92321.1"/>
    <property type="molecule type" value="Genomic_DNA"/>
</dbReference>
<name>A0A1G8XP15_9ACTN</name>
<organism evidence="1 2">
    <name type="scientific">Streptomyces indicus</name>
    <dbReference type="NCBI Taxonomy" id="417292"/>
    <lineage>
        <taxon>Bacteria</taxon>
        <taxon>Bacillati</taxon>
        <taxon>Actinomycetota</taxon>
        <taxon>Actinomycetes</taxon>
        <taxon>Kitasatosporales</taxon>
        <taxon>Streptomycetaceae</taxon>
        <taxon>Streptomyces</taxon>
    </lineage>
</organism>
<dbReference type="AlphaFoldDB" id="A0A1G8XP15"/>
<keyword evidence="2" id="KW-1185">Reference proteome</keyword>
<sequence>MQHSVVPELAHTRSNPMHWLATAAALAAVVAASAFVQPDDATAAQAGPPAVTAQAAPDPAAARIPMNCPGEGPQILQHASGDLDKDGRPETVAVARCAAGSGTPPSGVYVITQPAAGKPRVVATLVDPKDRLSVTDFAVTNGVVTATLLGYSSPSVPRCCPDETEKAKWHWQDSTFVRSEQSAAVGV</sequence>
<evidence type="ECO:0008006" key="3">
    <source>
        <dbReference type="Google" id="ProtNLM"/>
    </source>
</evidence>
<dbReference type="RefSeq" id="WP_093608692.1">
    <property type="nucleotide sequence ID" value="NZ_FNFF01000003.1"/>
</dbReference>
<protein>
    <recommendedName>
        <fullName evidence="3">Secreted protein</fullName>
    </recommendedName>
</protein>
<dbReference type="Proteomes" id="UP000199155">
    <property type="component" value="Unassembled WGS sequence"/>
</dbReference>
<accession>A0A1G8XP15</accession>
<dbReference type="STRING" id="417292.SAMN05421806_103324"/>
<proteinExistence type="predicted"/>
<evidence type="ECO:0000313" key="1">
    <source>
        <dbReference type="EMBL" id="SDJ92321.1"/>
    </source>
</evidence>
<reference evidence="1 2" key="1">
    <citation type="submission" date="2016-10" db="EMBL/GenBank/DDBJ databases">
        <authorList>
            <person name="de Groot N.N."/>
        </authorList>
    </citation>
    <scope>NUCLEOTIDE SEQUENCE [LARGE SCALE GENOMIC DNA]</scope>
    <source>
        <strain evidence="1 2">CGMCC 4.5727</strain>
    </source>
</reference>
<dbReference type="OrthoDB" id="4350218at2"/>
<gene>
    <name evidence="1" type="ORF">SAMN05421806_103324</name>
</gene>